<sequence>LRAVHCSPGNLACSGGNSAIFLVKLFGEQNTQIDDSTKQCSSTNNYSDRRDLVVTLFDNMAYTLHIELFCVQQGDYENSYNRDSSLFDTICNRAHYLDVWIDFNNDDIFDESKERMSPTDRYRDDNHKTQYDLHINIPKIDGGYYLDGQRRMRIILTQDEQNRRSCYNSGYGEARDYTVRIIAKPRY</sequence>
<dbReference type="Proteomes" id="UP000682733">
    <property type="component" value="Unassembled WGS sequence"/>
</dbReference>
<dbReference type="EMBL" id="CAJOBA010087222">
    <property type="protein sequence ID" value="CAF4468850.1"/>
    <property type="molecule type" value="Genomic_DNA"/>
</dbReference>
<proteinExistence type="predicted"/>
<dbReference type="InterPro" id="IPR045474">
    <property type="entry name" value="GEVED"/>
</dbReference>
<feature type="non-terminal residue" evidence="3">
    <location>
        <position position="1"/>
    </location>
</feature>
<feature type="domain" description="GEVED" evidence="1">
    <location>
        <begin position="96"/>
        <end position="179"/>
    </location>
</feature>
<organism evidence="3 4">
    <name type="scientific">Didymodactylos carnosus</name>
    <dbReference type="NCBI Taxonomy" id="1234261"/>
    <lineage>
        <taxon>Eukaryota</taxon>
        <taxon>Metazoa</taxon>
        <taxon>Spiralia</taxon>
        <taxon>Gnathifera</taxon>
        <taxon>Rotifera</taxon>
        <taxon>Eurotatoria</taxon>
        <taxon>Bdelloidea</taxon>
        <taxon>Philodinida</taxon>
        <taxon>Philodinidae</taxon>
        <taxon>Didymodactylos</taxon>
    </lineage>
</organism>
<evidence type="ECO:0000259" key="1">
    <source>
        <dbReference type="Pfam" id="PF20009"/>
    </source>
</evidence>
<dbReference type="Proteomes" id="UP000677228">
    <property type="component" value="Unassembled WGS sequence"/>
</dbReference>
<evidence type="ECO:0000313" key="4">
    <source>
        <dbReference type="Proteomes" id="UP000682733"/>
    </source>
</evidence>
<evidence type="ECO:0000313" key="3">
    <source>
        <dbReference type="EMBL" id="CAF4468850.1"/>
    </source>
</evidence>
<accession>A0A8S2WYY0</accession>
<dbReference type="AlphaFoldDB" id="A0A8S2WYY0"/>
<protein>
    <recommendedName>
        <fullName evidence="1">GEVED domain-containing protein</fullName>
    </recommendedName>
</protein>
<dbReference type="EMBL" id="CAJNOK010060872">
    <property type="protein sequence ID" value="CAF1636624.1"/>
    <property type="molecule type" value="Genomic_DNA"/>
</dbReference>
<reference evidence="3" key="1">
    <citation type="submission" date="2021-02" db="EMBL/GenBank/DDBJ databases">
        <authorList>
            <person name="Nowell W R."/>
        </authorList>
    </citation>
    <scope>NUCLEOTIDE SEQUENCE</scope>
</reference>
<gene>
    <name evidence="2" type="ORF">OVA965_LOCUS44044</name>
    <name evidence="3" type="ORF">TMI583_LOCUS46599</name>
</gene>
<name>A0A8S2WYY0_9BILA</name>
<evidence type="ECO:0000313" key="2">
    <source>
        <dbReference type="EMBL" id="CAF1636624.1"/>
    </source>
</evidence>
<comment type="caution">
    <text evidence="3">The sequence shown here is derived from an EMBL/GenBank/DDBJ whole genome shotgun (WGS) entry which is preliminary data.</text>
</comment>
<dbReference type="Pfam" id="PF20009">
    <property type="entry name" value="GEVED"/>
    <property type="match status" value="1"/>
</dbReference>